<accession>A0A8D9BCP0</accession>
<name>A0A8D9BCP0_9HEMI</name>
<dbReference type="EMBL" id="HBUF01622746">
    <property type="protein sequence ID" value="CAG6781396.1"/>
    <property type="molecule type" value="Transcribed_RNA"/>
</dbReference>
<sequence>MGGVAMRVLKSSITSMVRFLEIMVECGHHFLRYTHIVSRRSLARRFAELWRERRPCSNSNRTLYFRAINSIDDILKEDRVLSQTELDIFELLTIDDILKF</sequence>
<reference evidence="1" key="1">
    <citation type="submission" date="2021-05" db="EMBL/GenBank/DDBJ databases">
        <authorList>
            <person name="Alioto T."/>
            <person name="Alioto T."/>
            <person name="Gomez Garrido J."/>
        </authorList>
    </citation>
    <scope>NUCLEOTIDE SEQUENCE</scope>
</reference>
<proteinExistence type="predicted"/>
<protein>
    <submittedName>
        <fullName evidence="1">Uncharacterized protein</fullName>
    </submittedName>
</protein>
<evidence type="ECO:0000313" key="1">
    <source>
        <dbReference type="EMBL" id="CAG6781396.1"/>
    </source>
</evidence>
<organism evidence="1">
    <name type="scientific">Cacopsylla melanoneura</name>
    <dbReference type="NCBI Taxonomy" id="428564"/>
    <lineage>
        <taxon>Eukaryota</taxon>
        <taxon>Metazoa</taxon>
        <taxon>Ecdysozoa</taxon>
        <taxon>Arthropoda</taxon>
        <taxon>Hexapoda</taxon>
        <taxon>Insecta</taxon>
        <taxon>Pterygota</taxon>
        <taxon>Neoptera</taxon>
        <taxon>Paraneoptera</taxon>
        <taxon>Hemiptera</taxon>
        <taxon>Sternorrhyncha</taxon>
        <taxon>Psylloidea</taxon>
        <taxon>Psyllidae</taxon>
        <taxon>Psyllinae</taxon>
        <taxon>Cacopsylla</taxon>
    </lineage>
</organism>
<dbReference type="AlphaFoldDB" id="A0A8D9BCP0"/>